<dbReference type="InterPro" id="IPR013766">
    <property type="entry name" value="Thioredoxin_domain"/>
</dbReference>
<dbReference type="GO" id="GO:0015035">
    <property type="term" value="F:protein-disulfide reductase activity"/>
    <property type="evidence" value="ECO:0007669"/>
    <property type="project" value="TreeGrafter"/>
</dbReference>
<dbReference type="PROSITE" id="PS51352">
    <property type="entry name" value="THIOREDOXIN_2"/>
    <property type="match status" value="1"/>
</dbReference>
<dbReference type="PANTHER" id="PTHR45663:SF11">
    <property type="entry name" value="GEO12009P1"/>
    <property type="match status" value="1"/>
</dbReference>
<dbReference type="Gene3D" id="3.40.30.10">
    <property type="entry name" value="Glutaredoxin"/>
    <property type="match status" value="1"/>
</dbReference>
<dbReference type="EMBL" id="FUYA01000002">
    <property type="protein sequence ID" value="SKA67454.1"/>
    <property type="molecule type" value="Genomic_DNA"/>
</dbReference>
<sequence length="102" mass="11445">MFTELTDANYKQTIEETKSGVLICFKKQCPHCKNMEKVLEKFASKKADVTLFKLDSEENPEALAELDSQRAPTIFVIKEGKIAARKAGLMNPKEMKAFFAAA</sequence>
<evidence type="ECO:0000259" key="1">
    <source>
        <dbReference type="PROSITE" id="PS51352"/>
    </source>
</evidence>
<evidence type="ECO:0000313" key="2">
    <source>
        <dbReference type="EMBL" id="SKA67454.1"/>
    </source>
</evidence>
<proteinExistence type="predicted"/>
<name>A0A1T4VR37_9BACT</name>
<evidence type="ECO:0000313" key="3">
    <source>
        <dbReference type="Proteomes" id="UP000189733"/>
    </source>
</evidence>
<dbReference type="Pfam" id="PF00085">
    <property type="entry name" value="Thioredoxin"/>
    <property type="match status" value="1"/>
</dbReference>
<accession>A0A1T4VR37</accession>
<dbReference type="CDD" id="cd02947">
    <property type="entry name" value="TRX_family"/>
    <property type="match status" value="1"/>
</dbReference>
<dbReference type="InterPro" id="IPR036249">
    <property type="entry name" value="Thioredoxin-like_sf"/>
</dbReference>
<gene>
    <name evidence="2" type="ORF">SAMN02745702_00826</name>
</gene>
<dbReference type="AlphaFoldDB" id="A0A1T4VR37"/>
<dbReference type="PANTHER" id="PTHR45663">
    <property type="entry name" value="GEO12009P1"/>
    <property type="match status" value="1"/>
</dbReference>
<dbReference type="Proteomes" id="UP000189733">
    <property type="component" value="Unassembled WGS sequence"/>
</dbReference>
<keyword evidence="3" id="KW-1185">Reference proteome</keyword>
<dbReference type="RefSeq" id="WP_078684132.1">
    <property type="nucleotide sequence ID" value="NZ_FUYA01000002.1"/>
</dbReference>
<feature type="domain" description="Thioredoxin" evidence="1">
    <location>
        <begin position="1"/>
        <end position="102"/>
    </location>
</feature>
<dbReference type="STRING" id="1121442.SAMN02745702_00826"/>
<protein>
    <submittedName>
        <fullName evidence="2">Thioredoxin 1</fullName>
    </submittedName>
</protein>
<reference evidence="2 3" key="1">
    <citation type="submission" date="2017-02" db="EMBL/GenBank/DDBJ databases">
        <authorList>
            <person name="Peterson S.W."/>
        </authorList>
    </citation>
    <scope>NUCLEOTIDE SEQUENCE [LARGE SCALE GENOMIC DNA]</scope>
    <source>
        <strain evidence="2 3">DSM 18034</strain>
    </source>
</reference>
<organism evidence="2 3">
    <name type="scientific">Desulfobaculum bizertense DSM 18034</name>
    <dbReference type="NCBI Taxonomy" id="1121442"/>
    <lineage>
        <taxon>Bacteria</taxon>
        <taxon>Pseudomonadati</taxon>
        <taxon>Thermodesulfobacteriota</taxon>
        <taxon>Desulfovibrionia</taxon>
        <taxon>Desulfovibrionales</taxon>
        <taxon>Desulfovibrionaceae</taxon>
        <taxon>Desulfobaculum</taxon>
    </lineage>
</organism>
<dbReference type="OrthoDB" id="7629852at2"/>
<dbReference type="SUPFAM" id="SSF52833">
    <property type="entry name" value="Thioredoxin-like"/>
    <property type="match status" value="1"/>
</dbReference>
<dbReference type="GO" id="GO:0005737">
    <property type="term" value="C:cytoplasm"/>
    <property type="evidence" value="ECO:0007669"/>
    <property type="project" value="TreeGrafter"/>
</dbReference>